<keyword evidence="5" id="KW-1185">Reference proteome</keyword>
<dbReference type="InterPro" id="IPR007592">
    <property type="entry name" value="GEBP"/>
</dbReference>
<dbReference type="Proteomes" id="UP001279734">
    <property type="component" value="Unassembled WGS sequence"/>
</dbReference>
<evidence type="ECO:0000256" key="1">
    <source>
        <dbReference type="ARBA" id="ARBA00010820"/>
    </source>
</evidence>
<comment type="similarity">
    <text evidence="1">Belongs to the GeBP family.</text>
</comment>
<evidence type="ECO:0000256" key="2">
    <source>
        <dbReference type="SAM" id="MobiDB-lite"/>
    </source>
</evidence>
<proteinExistence type="inferred from homology"/>
<feature type="region of interest" description="Disordered" evidence="2">
    <location>
        <begin position="1"/>
        <end position="197"/>
    </location>
</feature>
<gene>
    <name evidence="4" type="ORF">Nepgr_012886</name>
</gene>
<evidence type="ECO:0000313" key="5">
    <source>
        <dbReference type="Proteomes" id="UP001279734"/>
    </source>
</evidence>
<feature type="compositionally biased region" description="Acidic residues" evidence="2">
    <location>
        <begin position="99"/>
        <end position="108"/>
    </location>
</feature>
<dbReference type="PANTHER" id="PTHR31662:SF98">
    <property type="entry name" value="STOREKEEPER PROTEIN-LIKE"/>
    <property type="match status" value="1"/>
</dbReference>
<accession>A0AAD3SGJ1</accession>
<dbReference type="AlphaFoldDB" id="A0AAD3SGJ1"/>
<sequence>MAAKRASPLDNPPAASSSDEDVESSSEEEEEERKGKQQQTNPTEEEVDDDEEEEESEDGDEEEGESEHKPEKKNQSLLTHTHKNPSVKIPKPQSSSSDAEGDDDDGSESESYSAKNMKSPGASDFTVKPVVSKHVNAVGKPKTATSKPAVSKPAATPSKRPTPESSLPNGKASKSKKPKGSNNDEEEVVAVEKKASTSRLWSEDDEIAILKGMLDFQTEKGMDPYSDSAAFHEFIKSSLSVDVTRNQLMDKGRRMKKKFKNNVERGENGKDPVFSKPHEQKSFALSKKIWGSFGYTKNNNSDGAEENAKSSSRNATWKSNKANNSNAGVDATLSTHKEEAIVTQDQGKAKAEHEERKSELVELYPFFADLLRLHAFPNMHLGELGMKFSEKRLTSRGKPMLKALEDKCRKLKVAESELLLERLQLVKEGTSLVMDLIKSPEH</sequence>
<name>A0AAD3SGJ1_NEPGR</name>
<dbReference type="GO" id="GO:0006355">
    <property type="term" value="P:regulation of DNA-templated transcription"/>
    <property type="evidence" value="ECO:0007669"/>
    <property type="project" value="InterPro"/>
</dbReference>
<dbReference type="Pfam" id="PF04504">
    <property type="entry name" value="GeBP-like_DBD"/>
    <property type="match status" value="1"/>
</dbReference>
<protein>
    <recommendedName>
        <fullName evidence="3">Glabrous enhancer-binding protein-like DBD domain-containing protein</fullName>
    </recommendedName>
</protein>
<dbReference type="PANTHER" id="PTHR31662">
    <property type="entry name" value="BNAANNG10740D PROTEIN-RELATED"/>
    <property type="match status" value="1"/>
</dbReference>
<feature type="region of interest" description="Disordered" evidence="2">
    <location>
        <begin position="300"/>
        <end position="330"/>
    </location>
</feature>
<dbReference type="GO" id="GO:0005634">
    <property type="term" value="C:nucleus"/>
    <property type="evidence" value="ECO:0007669"/>
    <property type="project" value="TreeGrafter"/>
</dbReference>
<feature type="domain" description="Glabrous enhancer-binding protein-like DBD" evidence="3">
    <location>
        <begin position="198"/>
        <end position="291"/>
    </location>
</feature>
<feature type="compositionally biased region" description="Polar residues" evidence="2">
    <location>
        <begin position="309"/>
        <end position="327"/>
    </location>
</feature>
<feature type="compositionally biased region" description="Acidic residues" evidence="2">
    <location>
        <begin position="18"/>
        <end position="31"/>
    </location>
</feature>
<dbReference type="InterPro" id="IPR053932">
    <property type="entry name" value="GeBP-like_DBD"/>
</dbReference>
<organism evidence="4 5">
    <name type="scientific">Nepenthes gracilis</name>
    <name type="common">Slender pitcher plant</name>
    <dbReference type="NCBI Taxonomy" id="150966"/>
    <lineage>
        <taxon>Eukaryota</taxon>
        <taxon>Viridiplantae</taxon>
        <taxon>Streptophyta</taxon>
        <taxon>Embryophyta</taxon>
        <taxon>Tracheophyta</taxon>
        <taxon>Spermatophyta</taxon>
        <taxon>Magnoliopsida</taxon>
        <taxon>eudicotyledons</taxon>
        <taxon>Gunneridae</taxon>
        <taxon>Pentapetalae</taxon>
        <taxon>Caryophyllales</taxon>
        <taxon>Nepenthaceae</taxon>
        <taxon>Nepenthes</taxon>
    </lineage>
</organism>
<evidence type="ECO:0000313" key="4">
    <source>
        <dbReference type="EMBL" id="GMH11045.1"/>
    </source>
</evidence>
<dbReference type="EMBL" id="BSYO01000010">
    <property type="protein sequence ID" value="GMH11045.1"/>
    <property type="molecule type" value="Genomic_DNA"/>
</dbReference>
<reference evidence="4" key="1">
    <citation type="submission" date="2023-05" db="EMBL/GenBank/DDBJ databases">
        <title>Nepenthes gracilis genome sequencing.</title>
        <authorList>
            <person name="Fukushima K."/>
        </authorList>
    </citation>
    <scope>NUCLEOTIDE SEQUENCE</scope>
    <source>
        <strain evidence="4">SING2019-196</strain>
    </source>
</reference>
<comment type="caution">
    <text evidence="4">The sequence shown here is derived from an EMBL/GenBank/DDBJ whole genome shotgun (WGS) entry which is preliminary data.</text>
</comment>
<evidence type="ECO:0000259" key="3">
    <source>
        <dbReference type="Pfam" id="PF04504"/>
    </source>
</evidence>
<feature type="compositionally biased region" description="Acidic residues" evidence="2">
    <location>
        <begin position="43"/>
        <end position="65"/>
    </location>
</feature>